<proteinExistence type="inferred from homology"/>
<dbReference type="Pfam" id="PF08327">
    <property type="entry name" value="AHSA1"/>
    <property type="match status" value="1"/>
</dbReference>
<name>A0AB39W4C8_9FLAO</name>
<dbReference type="EMBL" id="CP165625">
    <property type="protein sequence ID" value="XDU95910.1"/>
    <property type="molecule type" value="Genomic_DNA"/>
</dbReference>
<evidence type="ECO:0000259" key="2">
    <source>
        <dbReference type="Pfam" id="PF08327"/>
    </source>
</evidence>
<sequence>MTLDNTSYAEAAMLIRKPVFDVFQAFINPEITTQFWFTSASGKLEEGKSIDWIWEMYGNHTVTVKVLSIKPNESIVIQWGDDEKAIAEWEFNDLGESKTFVTITYNGIQGKQDEMCAQIRDTTEGFTLVLAGLKAYLEHNIQLNLVSDRFPKELREE</sequence>
<dbReference type="RefSeq" id="WP_367773954.1">
    <property type="nucleotide sequence ID" value="NZ_CP165625.1"/>
</dbReference>
<protein>
    <submittedName>
        <fullName evidence="3">SRPBCC family protein</fullName>
    </submittedName>
</protein>
<reference evidence="3" key="1">
    <citation type="submission" date="2024-07" db="EMBL/GenBank/DDBJ databases">
        <authorList>
            <person name="Biller S.J."/>
        </authorList>
    </citation>
    <scope>NUCLEOTIDE SEQUENCE</scope>
    <source>
        <strain evidence="3">WC2409</strain>
    </source>
</reference>
<dbReference type="SUPFAM" id="SSF55961">
    <property type="entry name" value="Bet v1-like"/>
    <property type="match status" value="1"/>
</dbReference>
<evidence type="ECO:0000313" key="3">
    <source>
        <dbReference type="EMBL" id="XDU95910.1"/>
    </source>
</evidence>
<evidence type="ECO:0000256" key="1">
    <source>
        <dbReference type="ARBA" id="ARBA00006817"/>
    </source>
</evidence>
<accession>A0AB39W4C8</accession>
<feature type="domain" description="Activator of Hsp90 ATPase homologue 1/2-like C-terminal" evidence="2">
    <location>
        <begin position="18"/>
        <end position="138"/>
    </location>
</feature>
<dbReference type="InterPro" id="IPR013538">
    <property type="entry name" value="ASHA1/2-like_C"/>
</dbReference>
<organism evidence="3">
    <name type="scientific">Flavobacterium sp. WC2409</name>
    <dbReference type="NCBI Taxonomy" id="3234139"/>
    <lineage>
        <taxon>Bacteria</taxon>
        <taxon>Pseudomonadati</taxon>
        <taxon>Bacteroidota</taxon>
        <taxon>Flavobacteriia</taxon>
        <taxon>Flavobacteriales</taxon>
        <taxon>Flavobacteriaceae</taxon>
        <taxon>Flavobacterium</taxon>
    </lineage>
</organism>
<comment type="similarity">
    <text evidence="1">Belongs to the AHA1 family.</text>
</comment>
<gene>
    <name evidence="3" type="ORF">AB3G34_02030</name>
</gene>
<dbReference type="AlphaFoldDB" id="A0AB39W4C8"/>
<dbReference type="CDD" id="cd08901">
    <property type="entry name" value="SRPBCC_CalC_Aha1-like_8"/>
    <property type="match status" value="1"/>
</dbReference>
<dbReference type="InterPro" id="IPR023393">
    <property type="entry name" value="START-like_dom_sf"/>
</dbReference>
<dbReference type="Gene3D" id="3.30.530.20">
    <property type="match status" value="1"/>
</dbReference>